<keyword evidence="3" id="KW-1185">Reference proteome</keyword>
<gene>
    <name evidence="2" type="ORF">JD77_00733</name>
</gene>
<reference evidence="2 3" key="1">
    <citation type="submission" date="2019-07" db="EMBL/GenBank/DDBJ databases">
        <title>R&amp;d 2014.</title>
        <authorList>
            <person name="Klenk H.-P."/>
        </authorList>
    </citation>
    <scope>NUCLEOTIDE SEQUENCE [LARGE SCALE GENOMIC DNA]</scope>
    <source>
        <strain evidence="2 3">DSM 43868</strain>
    </source>
</reference>
<dbReference type="CDD" id="cd12108">
    <property type="entry name" value="Hr-like"/>
    <property type="match status" value="1"/>
</dbReference>
<accession>A0A562I501</accession>
<evidence type="ECO:0000259" key="1">
    <source>
        <dbReference type="Pfam" id="PF01814"/>
    </source>
</evidence>
<dbReference type="InterPro" id="IPR012312">
    <property type="entry name" value="Hemerythrin-like"/>
</dbReference>
<dbReference type="Gene3D" id="1.20.120.520">
    <property type="entry name" value="nmb1532 protein domain like"/>
    <property type="match status" value="1"/>
</dbReference>
<feature type="domain" description="Hemerythrin-like" evidence="1">
    <location>
        <begin position="17"/>
        <end position="147"/>
    </location>
</feature>
<dbReference type="Proteomes" id="UP000319825">
    <property type="component" value="Unassembled WGS sequence"/>
</dbReference>
<protein>
    <submittedName>
        <fullName evidence="2">Hemerythrin HHE cation binding domain-containing protein</fullName>
    </submittedName>
</protein>
<organism evidence="2 3">
    <name type="scientific">Micromonospora olivasterospora</name>
    <dbReference type="NCBI Taxonomy" id="1880"/>
    <lineage>
        <taxon>Bacteria</taxon>
        <taxon>Bacillati</taxon>
        <taxon>Actinomycetota</taxon>
        <taxon>Actinomycetes</taxon>
        <taxon>Micromonosporales</taxon>
        <taxon>Micromonosporaceae</taxon>
        <taxon>Micromonospora</taxon>
    </lineage>
</organism>
<dbReference type="AlphaFoldDB" id="A0A562I501"/>
<proteinExistence type="predicted"/>
<evidence type="ECO:0000313" key="3">
    <source>
        <dbReference type="Proteomes" id="UP000319825"/>
    </source>
</evidence>
<dbReference type="EMBL" id="VLKE01000001">
    <property type="protein sequence ID" value="TWH65795.1"/>
    <property type="molecule type" value="Genomic_DNA"/>
</dbReference>
<comment type="caution">
    <text evidence="2">The sequence shown here is derived from an EMBL/GenBank/DDBJ whole genome shotgun (WGS) entry which is preliminary data.</text>
</comment>
<sequence>MHPSPEPADRLLALGHQLIEIHLWLREELARLRESLDPGADPDRGALRSLRAHCLTFCAALTRHHTGEDAGAFRVLAEEAPELRPVLDELARDHRIVDGIVRRVEELVADPPGGDPAATDRVRAELDGLGALLGSHFTYEERKLVGALDALRGRAGDTEKLFGVAPPAW</sequence>
<name>A0A562I501_MICOL</name>
<dbReference type="OrthoDB" id="8225825at2"/>
<dbReference type="Pfam" id="PF01814">
    <property type="entry name" value="Hemerythrin"/>
    <property type="match status" value="1"/>
</dbReference>
<evidence type="ECO:0000313" key="2">
    <source>
        <dbReference type="EMBL" id="TWH65795.1"/>
    </source>
</evidence>
<dbReference type="RefSeq" id="WP_145773029.1">
    <property type="nucleotide sequence ID" value="NZ_BAAATQ010000228.1"/>
</dbReference>